<dbReference type="Proteomes" id="UP000597853">
    <property type="component" value="Unassembled WGS sequence"/>
</dbReference>
<protein>
    <submittedName>
        <fullName evidence="2">Uncharacterized protein</fullName>
    </submittedName>
</protein>
<dbReference type="EMBL" id="BMTX01000001">
    <property type="protein sequence ID" value="GGS28982.1"/>
    <property type="molecule type" value="Genomic_DNA"/>
</dbReference>
<evidence type="ECO:0000313" key="3">
    <source>
        <dbReference type="Proteomes" id="UP000597853"/>
    </source>
</evidence>
<evidence type="ECO:0000313" key="2">
    <source>
        <dbReference type="EMBL" id="GGS28982.1"/>
    </source>
</evidence>
<name>A0ABQ2SGZ9_STREZ</name>
<sequence length="211" mass="22523">MPLGLEAGAVTALPPRERRLVPRNLSGRPRPLWTLTGPILPAGGLWSTCRTLSQVVTGLLVDRRLGPPAPTWQRGSSITWHNGATCGSSVIAAAHDDGRWIVLHRLGAGDATDDLARKTLLAAPRRAAGREHHHHTERVTGSVVRIAWFAWLVQHVDEFGYDDGPLRASIGTGAVLLTAALLGLALHRNRPAAIAAASLTCALGIAWLAFH</sequence>
<feature type="transmembrane region" description="Helical" evidence="1">
    <location>
        <begin position="192"/>
        <end position="210"/>
    </location>
</feature>
<evidence type="ECO:0000256" key="1">
    <source>
        <dbReference type="SAM" id="Phobius"/>
    </source>
</evidence>
<keyword evidence="1" id="KW-0472">Membrane</keyword>
<keyword evidence="1" id="KW-0812">Transmembrane</keyword>
<keyword evidence="1" id="KW-1133">Transmembrane helix</keyword>
<gene>
    <name evidence="2" type="ORF">GCM10010285_04240</name>
</gene>
<accession>A0ABQ2SGZ9</accession>
<reference evidence="3" key="1">
    <citation type="journal article" date="2019" name="Int. J. Syst. Evol. Microbiol.">
        <title>The Global Catalogue of Microorganisms (GCM) 10K type strain sequencing project: providing services to taxonomists for standard genome sequencing and annotation.</title>
        <authorList>
            <consortium name="The Broad Institute Genomics Platform"/>
            <consortium name="The Broad Institute Genome Sequencing Center for Infectious Disease"/>
            <person name="Wu L."/>
            <person name="Ma J."/>
        </authorList>
    </citation>
    <scope>NUCLEOTIDE SEQUENCE [LARGE SCALE GENOMIC DNA]</scope>
    <source>
        <strain evidence="3">JCM 4416</strain>
    </source>
</reference>
<organism evidence="2 3">
    <name type="scientific">Streptomyces pseudogriseolus</name>
    <name type="common">Streptomyces gancidicus</name>
    <name type="synonym">Streptomyces rubiginosus</name>
    <dbReference type="NCBI Taxonomy" id="36817"/>
    <lineage>
        <taxon>Bacteria</taxon>
        <taxon>Bacillati</taxon>
        <taxon>Actinomycetota</taxon>
        <taxon>Actinomycetes</taxon>
        <taxon>Kitasatosporales</taxon>
        <taxon>Streptomycetaceae</taxon>
        <taxon>Streptomyces</taxon>
        <taxon>Streptomyces pseudogriseolus group</taxon>
    </lineage>
</organism>
<comment type="caution">
    <text evidence="2">The sequence shown here is derived from an EMBL/GenBank/DDBJ whole genome shotgun (WGS) entry which is preliminary data.</text>
</comment>
<proteinExistence type="predicted"/>
<feature type="transmembrane region" description="Helical" evidence="1">
    <location>
        <begin position="168"/>
        <end position="186"/>
    </location>
</feature>
<keyword evidence="3" id="KW-1185">Reference proteome</keyword>